<dbReference type="AlphaFoldDB" id="A0ABD3VFB8"/>
<dbReference type="GO" id="GO:0006915">
    <property type="term" value="P:apoptotic process"/>
    <property type="evidence" value="ECO:0007669"/>
    <property type="project" value="UniProtKB-KW"/>
</dbReference>
<accession>A0ABD3VFB8</accession>
<dbReference type="PIRSF" id="PIRSF015730">
    <property type="entry name" value="TFAR19"/>
    <property type="match status" value="1"/>
</dbReference>
<evidence type="ECO:0000256" key="6">
    <source>
        <dbReference type="ARBA" id="ARBA00071574"/>
    </source>
</evidence>
<comment type="caution">
    <text evidence="8">The sequence shown here is derived from an EMBL/GenBank/DDBJ whole genome shotgun (WGS) entry which is preliminary data.</text>
</comment>
<evidence type="ECO:0000313" key="8">
    <source>
        <dbReference type="EMBL" id="KAL3860284.1"/>
    </source>
</evidence>
<gene>
    <name evidence="8" type="ORF">ACJMK2_010425</name>
</gene>
<dbReference type="InterPro" id="IPR002836">
    <property type="entry name" value="PDCD5-like"/>
</dbReference>
<protein>
    <recommendedName>
        <fullName evidence="6">Programmed cell death protein 5</fullName>
    </recommendedName>
</protein>
<name>A0ABD3VFB8_SINWO</name>
<sequence length="128" mass="14468">MGDDELEELRARRLAEMQAQYGRKGGGPSQKDDEEAKEKMKDMKNSILSQVLDQSARARLNTIAVAKPEKAQMIEGMLIQMAQTGQIQSKLSEDQLIGLLSRVTEKTQKKTTVKFDRRRAQLDDSDED</sequence>
<evidence type="ECO:0000256" key="4">
    <source>
        <dbReference type="ARBA" id="ARBA00022990"/>
    </source>
</evidence>
<dbReference type="EMBL" id="JBJQND010000012">
    <property type="protein sequence ID" value="KAL3860284.1"/>
    <property type="molecule type" value="Genomic_DNA"/>
</dbReference>
<evidence type="ECO:0000256" key="7">
    <source>
        <dbReference type="SAM" id="MobiDB-lite"/>
    </source>
</evidence>
<comment type="function">
    <text evidence="5">May function in the process of apoptosis.</text>
</comment>
<dbReference type="InterPro" id="IPR036883">
    <property type="entry name" value="PDCD5-like_sf"/>
</dbReference>
<evidence type="ECO:0000256" key="2">
    <source>
        <dbReference type="ARBA" id="ARBA00022553"/>
    </source>
</evidence>
<organism evidence="8 9">
    <name type="scientific">Sinanodonta woodiana</name>
    <name type="common">Chinese pond mussel</name>
    <name type="synonym">Anodonta woodiana</name>
    <dbReference type="NCBI Taxonomy" id="1069815"/>
    <lineage>
        <taxon>Eukaryota</taxon>
        <taxon>Metazoa</taxon>
        <taxon>Spiralia</taxon>
        <taxon>Lophotrochozoa</taxon>
        <taxon>Mollusca</taxon>
        <taxon>Bivalvia</taxon>
        <taxon>Autobranchia</taxon>
        <taxon>Heteroconchia</taxon>
        <taxon>Palaeoheterodonta</taxon>
        <taxon>Unionida</taxon>
        <taxon>Unionoidea</taxon>
        <taxon>Unionidae</taxon>
        <taxon>Unioninae</taxon>
        <taxon>Sinanodonta</taxon>
    </lineage>
</organism>
<keyword evidence="3" id="KW-0053">Apoptosis</keyword>
<dbReference type="Pfam" id="PF01984">
    <property type="entry name" value="dsDNA_bind"/>
    <property type="match status" value="1"/>
</dbReference>
<reference evidence="8 9" key="1">
    <citation type="submission" date="2024-11" db="EMBL/GenBank/DDBJ databases">
        <title>Chromosome-level genome assembly of the freshwater bivalve Anodonta woodiana.</title>
        <authorList>
            <person name="Chen X."/>
        </authorList>
    </citation>
    <scope>NUCLEOTIDE SEQUENCE [LARGE SCALE GENOMIC DNA]</scope>
    <source>
        <strain evidence="8">MN2024</strain>
        <tissue evidence="8">Gills</tissue>
    </source>
</reference>
<dbReference type="SUPFAM" id="SSF46950">
    <property type="entry name" value="Double-stranded DNA-binding domain"/>
    <property type="match status" value="1"/>
</dbReference>
<feature type="compositionally biased region" description="Basic and acidic residues" evidence="7">
    <location>
        <begin position="30"/>
        <end position="41"/>
    </location>
</feature>
<dbReference type="FunFam" id="1.10.8.140:FF:000001">
    <property type="entry name" value="Programmed cell death protein 5"/>
    <property type="match status" value="1"/>
</dbReference>
<evidence type="ECO:0000256" key="1">
    <source>
        <dbReference type="ARBA" id="ARBA00010490"/>
    </source>
</evidence>
<feature type="region of interest" description="Disordered" evidence="7">
    <location>
        <begin position="1"/>
        <end position="41"/>
    </location>
</feature>
<proteinExistence type="inferred from homology"/>
<dbReference type="PANTHER" id="PTHR10840:SF0">
    <property type="entry name" value="PROGRAMMED CELL DEATH PROTEIN 5"/>
    <property type="match status" value="1"/>
</dbReference>
<keyword evidence="9" id="KW-1185">Reference proteome</keyword>
<keyword evidence="4" id="KW-0007">Acetylation</keyword>
<evidence type="ECO:0000313" key="9">
    <source>
        <dbReference type="Proteomes" id="UP001634394"/>
    </source>
</evidence>
<evidence type="ECO:0000256" key="3">
    <source>
        <dbReference type="ARBA" id="ARBA00022703"/>
    </source>
</evidence>
<dbReference type="PANTHER" id="PTHR10840">
    <property type="entry name" value="PROGRAMMED CELL DEATH PROTEIN 5"/>
    <property type="match status" value="1"/>
</dbReference>
<keyword evidence="2" id="KW-0597">Phosphoprotein</keyword>
<dbReference type="Gene3D" id="1.10.8.140">
    <property type="entry name" value="PDCD5-like"/>
    <property type="match status" value="1"/>
</dbReference>
<dbReference type="Proteomes" id="UP001634394">
    <property type="component" value="Unassembled WGS sequence"/>
</dbReference>
<evidence type="ECO:0000256" key="5">
    <source>
        <dbReference type="ARBA" id="ARBA00056824"/>
    </source>
</evidence>
<comment type="similarity">
    <text evidence="1">Belongs to the PDCD5 family.</text>
</comment>